<dbReference type="STRING" id="1121455.SAMN02745728_00118"/>
<dbReference type="PANTHER" id="PTHR12697">
    <property type="entry name" value="PBS LYASE HEAT-LIKE PROTEIN"/>
    <property type="match status" value="1"/>
</dbReference>
<dbReference type="EMBL" id="FRDI01000002">
    <property type="protein sequence ID" value="SHN49299.1"/>
    <property type="molecule type" value="Genomic_DNA"/>
</dbReference>
<keyword evidence="2" id="KW-1185">Reference proteome</keyword>
<evidence type="ECO:0000313" key="2">
    <source>
        <dbReference type="Proteomes" id="UP000186469"/>
    </source>
</evidence>
<reference evidence="1 2" key="1">
    <citation type="submission" date="2016-12" db="EMBL/GenBank/DDBJ databases">
        <authorList>
            <person name="Song W.-J."/>
            <person name="Kurnit D.M."/>
        </authorList>
    </citation>
    <scope>NUCLEOTIDE SEQUENCE [LARGE SCALE GENOMIC DNA]</scope>
    <source>
        <strain evidence="1 2">DSM 11393</strain>
    </source>
</reference>
<dbReference type="Gene3D" id="1.25.10.10">
    <property type="entry name" value="Leucine-rich Repeat Variant"/>
    <property type="match status" value="5"/>
</dbReference>
<dbReference type="Pfam" id="PF13646">
    <property type="entry name" value="HEAT_2"/>
    <property type="match status" value="3"/>
</dbReference>
<protein>
    <submittedName>
        <fullName evidence="1">HEAT repeat</fullName>
    </submittedName>
</protein>
<sequence length="643" mass="70483">MQNPQEVNELLNSSDEDVIRAGAFFAGENKIVSAVPLLVKLLESGKPGIIEAGERALNKIGGATTITALAPLLRSENVSVRNSAMELLRNIGKQDINSLVRLLYDDDADIRIFISDILGSSGSLYAVNPLSSALLKDPEVNVRYQAAVSLGELGFPQAADSLTQALQDEEWVQFAVIEALTKIKAESSLNPMLNILSTCTPLVASMLINALGEIGNIKVIPILIKNLYKAPKVLQVHYAKAIVKLLGHSSLPLMSEKDRETLKSILHESLDATDGDDDDLIEVAIIGLGALGGEESTKKIIDYVMRTNPDKSPELIDLAIKAIGTIGFNQEIVKTIEQGDEAAKTVVVTAMPVMNPDLCVELLKNNFWVATRDNQRAYIEYLSTYGDGQGVEFFVDVLHKHKDGNILKSALRYLGSHATYEQAGKKMFEFLEHPYDDVKETALESCIALNSPEMTKHFREMAISDIPFNRLMGIYALASQNNDDNLDVLKEALADQDSGIRRIAIEGMSRISPVSEPRRELIVSCLSDEDKDVRLAVLEYLGTCADKPSLALLMQALDDVDIWIVARAIEALGRQKYEQALPRLIELLQSDNQLIVIKSIDALSKIGGQEAFSAILNLVAHDDNDIQQAAESAVDYMRGMGRK</sequence>
<dbReference type="InterPro" id="IPR011989">
    <property type="entry name" value="ARM-like"/>
</dbReference>
<dbReference type="InterPro" id="IPR016024">
    <property type="entry name" value="ARM-type_fold"/>
</dbReference>
<name>A0A1M7RSQ1_9BACT</name>
<evidence type="ECO:0000313" key="1">
    <source>
        <dbReference type="EMBL" id="SHN49299.1"/>
    </source>
</evidence>
<dbReference type="SMART" id="SM00567">
    <property type="entry name" value="EZ_HEAT"/>
    <property type="match status" value="8"/>
</dbReference>
<gene>
    <name evidence="1" type="ORF">SAMN02745728_00118</name>
</gene>
<dbReference type="PANTHER" id="PTHR12697:SF5">
    <property type="entry name" value="DEOXYHYPUSINE HYDROXYLASE"/>
    <property type="match status" value="1"/>
</dbReference>
<proteinExistence type="predicted"/>
<accession>A0A1M7RSQ1</accession>
<dbReference type="RefSeq" id="WP_072695436.1">
    <property type="nucleotide sequence ID" value="NZ_FRDI01000002.1"/>
</dbReference>
<organism evidence="1 2">
    <name type="scientific">Desulfovibrio litoralis DSM 11393</name>
    <dbReference type="NCBI Taxonomy" id="1121455"/>
    <lineage>
        <taxon>Bacteria</taxon>
        <taxon>Pseudomonadati</taxon>
        <taxon>Thermodesulfobacteriota</taxon>
        <taxon>Desulfovibrionia</taxon>
        <taxon>Desulfovibrionales</taxon>
        <taxon>Desulfovibrionaceae</taxon>
        <taxon>Desulfovibrio</taxon>
    </lineage>
</organism>
<dbReference type="InterPro" id="IPR004155">
    <property type="entry name" value="PBS_lyase_HEAT"/>
</dbReference>
<dbReference type="AlphaFoldDB" id="A0A1M7RSQ1"/>
<dbReference type="Proteomes" id="UP000186469">
    <property type="component" value="Unassembled WGS sequence"/>
</dbReference>
<dbReference type="SUPFAM" id="SSF48371">
    <property type="entry name" value="ARM repeat"/>
    <property type="match status" value="3"/>
</dbReference>
<dbReference type="GO" id="GO:0016491">
    <property type="term" value="F:oxidoreductase activity"/>
    <property type="evidence" value="ECO:0007669"/>
    <property type="project" value="TreeGrafter"/>
</dbReference>